<evidence type="ECO:0000256" key="7">
    <source>
        <dbReference type="ARBA" id="ARBA00022918"/>
    </source>
</evidence>
<dbReference type="PROSITE" id="PS50994">
    <property type="entry name" value="INTEGRASE"/>
    <property type="match status" value="1"/>
</dbReference>
<feature type="compositionally biased region" description="Basic and acidic residues" evidence="8">
    <location>
        <begin position="732"/>
        <end position="744"/>
    </location>
</feature>
<dbReference type="Gene3D" id="3.30.420.10">
    <property type="entry name" value="Ribonuclease H-like superfamily/Ribonuclease H"/>
    <property type="match status" value="1"/>
</dbReference>
<evidence type="ECO:0000256" key="5">
    <source>
        <dbReference type="ARBA" id="ARBA00022759"/>
    </source>
</evidence>
<dbReference type="InterPro" id="IPR043128">
    <property type="entry name" value="Rev_trsase/Diguanyl_cyclase"/>
</dbReference>
<evidence type="ECO:0000256" key="4">
    <source>
        <dbReference type="ARBA" id="ARBA00022722"/>
    </source>
</evidence>
<feature type="compositionally biased region" description="Polar residues" evidence="8">
    <location>
        <begin position="344"/>
        <end position="353"/>
    </location>
</feature>
<dbReference type="Gene3D" id="2.40.70.10">
    <property type="entry name" value="Acid Proteases"/>
    <property type="match status" value="1"/>
</dbReference>
<proteinExistence type="predicted"/>
<evidence type="ECO:0000256" key="3">
    <source>
        <dbReference type="ARBA" id="ARBA00022695"/>
    </source>
</evidence>
<dbReference type="SUPFAM" id="SSF53098">
    <property type="entry name" value="Ribonuclease H-like"/>
    <property type="match status" value="1"/>
</dbReference>
<dbReference type="InterPro" id="IPR050951">
    <property type="entry name" value="Retrovirus_Pol_polyprotein"/>
</dbReference>
<reference evidence="10 11" key="1">
    <citation type="submission" date="2016-03" db="EMBL/GenBank/DDBJ databases">
        <title>EvidentialGene: Evidence-directed Construction of Genes on Genomes.</title>
        <authorList>
            <person name="Gilbert D.G."/>
            <person name="Choi J.-H."/>
            <person name="Mockaitis K."/>
            <person name="Colbourne J."/>
            <person name="Pfrender M."/>
        </authorList>
    </citation>
    <scope>NUCLEOTIDE SEQUENCE [LARGE SCALE GENOMIC DNA]</scope>
    <source>
        <strain evidence="10 11">Xinb3</strain>
        <tissue evidence="10">Complete organism</tissue>
    </source>
</reference>
<dbReference type="InterPro" id="IPR001584">
    <property type="entry name" value="Integrase_cat-core"/>
</dbReference>
<dbReference type="SUPFAM" id="SSF56672">
    <property type="entry name" value="DNA/RNA polymerases"/>
    <property type="match status" value="1"/>
</dbReference>
<feature type="region of interest" description="Disordered" evidence="8">
    <location>
        <begin position="1"/>
        <end position="22"/>
    </location>
</feature>
<keyword evidence="5" id="KW-0255">Endonuclease</keyword>
<dbReference type="EC" id="2.7.7.49" evidence="1"/>
<dbReference type="GO" id="GO:0003964">
    <property type="term" value="F:RNA-directed DNA polymerase activity"/>
    <property type="evidence" value="ECO:0007669"/>
    <property type="project" value="UniProtKB-KW"/>
</dbReference>
<feature type="region of interest" description="Disordered" evidence="8">
    <location>
        <begin position="723"/>
        <end position="751"/>
    </location>
</feature>
<dbReference type="CDD" id="cd09274">
    <property type="entry name" value="RNase_HI_RT_Ty3"/>
    <property type="match status" value="1"/>
</dbReference>
<name>A0A164TB02_9CRUS</name>
<keyword evidence="6" id="KW-0378">Hydrolase</keyword>
<keyword evidence="4" id="KW-0540">Nuclease</keyword>
<comment type="caution">
    <text evidence="10">The sequence shown here is derived from an EMBL/GenBank/DDBJ whole genome shotgun (WGS) entry which is preliminary data.</text>
</comment>
<evidence type="ECO:0000256" key="8">
    <source>
        <dbReference type="SAM" id="MobiDB-lite"/>
    </source>
</evidence>
<evidence type="ECO:0000313" key="10">
    <source>
        <dbReference type="EMBL" id="KZS10311.1"/>
    </source>
</evidence>
<dbReference type="OrthoDB" id="6755130at2759"/>
<keyword evidence="2" id="KW-0808">Transferase</keyword>
<dbReference type="Proteomes" id="UP000076858">
    <property type="component" value="Unassembled WGS sequence"/>
</dbReference>
<dbReference type="Pfam" id="PF17917">
    <property type="entry name" value="RT_RNaseH"/>
    <property type="match status" value="1"/>
</dbReference>
<organism evidence="10 11">
    <name type="scientific">Daphnia magna</name>
    <dbReference type="NCBI Taxonomy" id="35525"/>
    <lineage>
        <taxon>Eukaryota</taxon>
        <taxon>Metazoa</taxon>
        <taxon>Ecdysozoa</taxon>
        <taxon>Arthropoda</taxon>
        <taxon>Crustacea</taxon>
        <taxon>Branchiopoda</taxon>
        <taxon>Diplostraca</taxon>
        <taxon>Cladocera</taxon>
        <taxon>Anomopoda</taxon>
        <taxon>Daphniidae</taxon>
        <taxon>Daphnia</taxon>
    </lineage>
</organism>
<dbReference type="GO" id="GO:0016787">
    <property type="term" value="F:hydrolase activity"/>
    <property type="evidence" value="ECO:0007669"/>
    <property type="project" value="UniProtKB-KW"/>
</dbReference>
<dbReference type="InterPro" id="IPR043502">
    <property type="entry name" value="DNA/RNA_pol_sf"/>
</dbReference>
<dbReference type="EMBL" id="LRGB01001850">
    <property type="protein sequence ID" value="KZS10311.1"/>
    <property type="molecule type" value="Genomic_DNA"/>
</dbReference>
<evidence type="ECO:0000256" key="6">
    <source>
        <dbReference type="ARBA" id="ARBA00022801"/>
    </source>
</evidence>
<dbReference type="GO" id="GO:0042575">
    <property type="term" value="C:DNA polymerase complex"/>
    <property type="evidence" value="ECO:0007669"/>
    <property type="project" value="UniProtKB-ARBA"/>
</dbReference>
<gene>
    <name evidence="10" type="ORF">APZ42_025254</name>
</gene>
<feature type="domain" description="Integrase catalytic" evidence="9">
    <location>
        <begin position="1017"/>
        <end position="1111"/>
    </location>
</feature>
<evidence type="ECO:0000313" key="11">
    <source>
        <dbReference type="Proteomes" id="UP000076858"/>
    </source>
</evidence>
<keyword evidence="11" id="KW-1185">Reference proteome</keyword>
<accession>A0A164TB02</accession>
<dbReference type="GO" id="GO:0004519">
    <property type="term" value="F:endonuclease activity"/>
    <property type="evidence" value="ECO:0007669"/>
    <property type="project" value="UniProtKB-KW"/>
</dbReference>
<dbReference type="InterPro" id="IPR041373">
    <property type="entry name" value="RT_RNaseH"/>
</dbReference>
<sequence length="1155" mass="129662">MGSKSVLDPTNDEESLSNSKVGSSGAFQVGRLHVHWMGTHRLEDTSGHSVNDLTSMNCVPTTWLSQCMKFMLYPPVGSHSANGKNQEPSQWRSNVFKRFRYPTNSWFECDVVQVFNASKPGSHDRVYKSASAAMKGSKTFEDLLKSDNDVTFGRGNRVKKKKVYDTGVDEPEKKGKKQQQQDLLTALANRLLAAPAAIPVVAPVPSQAVAIRATLDTDMKYSGSTDDLIQDWLQLEEIGANIPQWDDWINGLRRAFEIQLTEGQWQMMVEGRKQLPNEPGSTYALDKVKLCRRRAIPLSDAELIPYLIRGLYRPEMRSVMMGNPPVSVNAFLIEVRRLESISEQVSNPTSVTTMPKKDEGNTESNNSLFQAVEALSNKVAVLTRTGIRPPSPGPGKAALKRVAFDHRPPGSRNEVQCYNCSGYGHISRDWPIPNPRWSTPTTGNASTDPLGQMKAMVDSGANSVIRADLIRERSVFDIKVVSKTWRSLDFQVLPLIGETNLIVRFDGAVTDLGQVLVMEKAIYPIFLGMDWIERAGAVICVKHGVAIVEENVAERTPNLGKSEYERTVDNLLVMGALVEGEEMTADVIRNERDLRIKLKPKERIAASSVQFVKVMSPGRRDGTWQIGTTMSTRSDKEWVTPGCLVESYGGKMLIPVVNLGAKTVNVRRPWKASVGLTDQVFEVNEEEPPTVGSLQPEGGAQESMEFVSCPGEEEERRNSILRGLSSPQCPDRQGRIPTPEDRRRVASSQRSSIFHQFTPRERILAGMASFYRRFIHNFASIAQPLHNLLKKGADVERDWTQSHEKAMMELKTNLTIKGNGAVLMLDGEKGLQPVTFISRRLTPAEERYHINELECLALVWSLNRLRHHVYGHHLTVKTDSSVLRWLSQKKDLNGRLARWIITLQEYSIDIQHLSGSSNAVADALSPALVGTPESTDPVDGILCGVQVAEYSFRQLALLQHADRDIRQMVLLLQGYGDVNCALNRRKDFILSKGCERHGDRRGSRLSKKQRFPQAWTPRRFISDRGPAFSSAGFAEFLHDWRVHHVMASAEHSQTNGLVEKVNGTLVVTLAAFVNFEHNDWDRGLQEAAFAINTAKQSTIQTTPFELVYGRSMFLPHEASFPWPPTDTETHEERHKKVHKWRKIARRLIFKKQRKN</sequence>
<dbReference type="GO" id="GO:0015074">
    <property type="term" value="P:DNA integration"/>
    <property type="evidence" value="ECO:0007669"/>
    <property type="project" value="InterPro"/>
</dbReference>
<dbReference type="PANTHER" id="PTHR37984">
    <property type="entry name" value="PROTEIN CBG26694"/>
    <property type="match status" value="1"/>
</dbReference>
<keyword evidence="3" id="KW-0548">Nucleotidyltransferase</keyword>
<feature type="region of interest" description="Disordered" evidence="8">
    <location>
        <begin position="344"/>
        <end position="364"/>
    </location>
</feature>
<protein>
    <recommendedName>
        <fullName evidence="1">RNA-directed DNA polymerase</fullName>
        <ecNumber evidence="1">2.7.7.49</ecNumber>
    </recommendedName>
</protein>
<evidence type="ECO:0000256" key="2">
    <source>
        <dbReference type="ARBA" id="ARBA00022679"/>
    </source>
</evidence>
<keyword evidence="7" id="KW-0695">RNA-directed DNA polymerase</keyword>
<evidence type="ECO:0000259" key="9">
    <source>
        <dbReference type="PROSITE" id="PS50994"/>
    </source>
</evidence>
<dbReference type="GO" id="GO:0003676">
    <property type="term" value="F:nucleic acid binding"/>
    <property type="evidence" value="ECO:0007669"/>
    <property type="project" value="InterPro"/>
</dbReference>
<dbReference type="InterPro" id="IPR036397">
    <property type="entry name" value="RNaseH_sf"/>
</dbReference>
<dbReference type="InterPro" id="IPR012337">
    <property type="entry name" value="RNaseH-like_sf"/>
</dbReference>
<evidence type="ECO:0000256" key="1">
    <source>
        <dbReference type="ARBA" id="ARBA00012493"/>
    </source>
</evidence>
<dbReference type="InterPro" id="IPR021109">
    <property type="entry name" value="Peptidase_aspartic_dom_sf"/>
</dbReference>
<dbReference type="PANTHER" id="PTHR37984:SF5">
    <property type="entry name" value="PROTEIN NYNRIN-LIKE"/>
    <property type="match status" value="1"/>
</dbReference>
<dbReference type="AlphaFoldDB" id="A0A164TB02"/>
<dbReference type="Gene3D" id="3.30.70.270">
    <property type="match status" value="1"/>
</dbReference>